<dbReference type="KEGG" id="otr:OTERR_12990"/>
<dbReference type="EMBL" id="CP022579">
    <property type="protein sequence ID" value="QEL64775.1"/>
    <property type="molecule type" value="Genomic_DNA"/>
</dbReference>
<dbReference type="AlphaFoldDB" id="A0A5C1E829"/>
<keyword evidence="2" id="KW-1185">Reference proteome</keyword>
<evidence type="ECO:0000313" key="2">
    <source>
        <dbReference type="Proteomes" id="UP000323671"/>
    </source>
</evidence>
<dbReference type="InterPro" id="IPR025267">
    <property type="entry name" value="ORF017-like"/>
</dbReference>
<reference evidence="1 2" key="1">
    <citation type="submission" date="2017-07" db="EMBL/GenBank/DDBJ databases">
        <title>Complete genome sequence of Oryzomicrobium terrae TPP412.</title>
        <authorList>
            <person name="Chiu L.-W."/>
            <person name="Lo K.-J."/>
            <person name="Tsai Y.-M."/>
            <person name="Lin S.-S."/>
            <person name="Kuo C.-H."/>
            <person name="Liu C.-T."/>
        </authorList>
    </citation>
    <scope>NUCLEOTIDE SEQUENCE [LARGE SCALE GENOMIC DNA]</scope>
    <source>
        <strain evidence="1 2">TPP412</strain>
    </source>
</reference>
<dbReference type="Pfam" id="PF13252">
    <property type="entry name" value="Phage_capsid_3"/>
    <property type="match status" value="1"/>
</dbReference>
<evidence type="ECO:0008006" key="3">
    <source>
        <dbReference type="Google" id="ProtNLM"/>
    </source>
</evidence>
<gene>
    <name evidence="1" type="ORF">OTERR_12990</name>
</gene>
<sequence>MTAAKTYAAYGDKTNMVQQAVGLFATHMQRNSVLNRLTGKMPAGTAGAEATLRKQTTQHMPIVRCQDLSKGKGDEVTFHLLNPIGAKPIMGSKYAEGRGTGMSITQDRLHVNQARFPLDLGDAMSSIRSPVEFRKLGRPAAQDLMDRYVDQTLLVHMAGDRGFHNNIEWVVPTAADPDFAEIMVNRVKAPTRNRHFVADGSGVGKVVDNAGELDITSSDFFKMDTVDSMRTVLDQIPLPPPIVQFEGDKAATDSPLRVWLLSPAQYNKFAADPAFRQFQASAMARANQANQHPLFLGEAGLWNGFLLIKMPKPIRFYAGDPINYCPNLDNETESQVRVPASFTDKFAIDRSIILGGQAIAEALAASDKSGIPFFWSEKELDHGDKVELLIGSIRGVSKVRFEVDTGMGKEITDYGVTVLDTTVPIIGARN</sequence>
<organism evidence="1 2">
    <name type="scientific">Oryzomicrobium terrae</name>
    <dbReference type="NCBI Taxonomy" id="1735038"/>
    <lineage>
        <taxon>Bacteria</taxon>
        <taxon>Pseudomonadati</taxon>
        <taxon>Pseudomonadota</taxon>
        <taxon>Betaproteobacteria</taxon>
        <taxon>Rhodocyclales</taxon>
        <taxon>Rhodocyclaceae</taxon>
        <taxon>Oryzomicrobium</taxon>
    </lineage>
</organism>
<dbReference type="Proteomes" id="UP000323671">
    <property type="component" value="Chromosome"/>
</dbReference>
<proteinExistence type="predicted"/>
<protein>
    <recommendedName>
        <fullName evidence="3">N4-gp56 family major capsid protein</fullName>
    </recommendedName>
</protein>
<dbReference type="RefSeq" id="WP_149425219.1">
    <property type="nucleotide sequence ID" value="NZ_CP022579.1"/>
</dbReference>
<accession>A0A5C1E829</accession>
<name>A0A5C1E829_9RHOO</name>
<evidence type="ECO:0000313" key="1">
    <source>
        <dbReference type="EMBL" id="QEL64775.1"/>
    </source>
</evidence>